<reference evidence="11 12" key="1">
    <citation type="journal article" date="2007" name="Proc. Natl. Acad. Sci. U.S.A.">
        <title>The tiny eukaryote Ostreococcus provides genomic insights into the paradox of plankton speciation.</title>
        <authorList>
            <person name="Palenik B."/>
            <person name="Grimwood J."/>
            <person name="Aerts A."/>
            <person name="Rouze P."/>
            <person name="Salamov A."/>
            <person name="Putnam N."/>
            <person name="Dupont C."/>
            <person name="Jorgensen R."/>
            <person name="Derelle E."/>
            <person name="Rombauts S."/>
            <person name="Zhou K."/>
            <person name="Otillar R."/>
            <person name="Merchant S.S."/>
            <person name="Podell S."/>
            <person name="Gaasterland T."/>
            <person name="Napoli C."/>
            <person name="Gendler K."/>
            <person name="Manuell A."/>
            <person name="Tai V."/>
            <person name="Vallon O."/>
            <person name="Piganeau G."/>
            <person name="Jancek S."/>
            <person name="Heijde M."/>
            <person name="Jabbari K."/>
            <person name="Bowler C."/>
            <person name="Lohr M."/>
            <person name="Robbens S."/>
            <person name="Werner G."/>
            <person name="Dubchak I."/>
            <person name="Pazour G.J."/>
            <person name="Ren Q."/>
            <person name="Paulsen I."/>
            <person name="Delwiche C."/>
            <person name="Schmutz J."/>
            <person name="Rokhsar D."/>
            <person name="Van de Peer Y."/>
            <person name="Moreau H."/>
            <person name="Grigoriev I.V."/>
        </authorList>
    </citation>
    <scope>NUCLEOTIDE SEQUENCE [LARGE SCALE GENOMIC DNA]</scope>
    <source>
        <strain evidence="11 12">CCE9901</strain>
    </source>
</reference>
<dbReference type="HOGENOM" id="CLU_003291_4_1_1"/>
<dbReference type="STRING" id="436017.A4RX36"/>
<dbReference type="Gene3D" id="3.50.50.60">
    <property type="entry name" value="FAD/NAD(P)-binding domain"/>
    <property type="match status" value="2"/>
</dbReference>
<dbReference type="Pfam" id="PF07992">
    <property type="entry name" value="Pyr_redox_2"/>
    <property type="match status" value="1"/>
</dbReference>
<dbReference type="EMBL" id="CP000585">
    <property type="protein sequence ID" value="ABO95980.1"/>
    <property type="molecule type" value="Genomic_DNA"/>
</dbReference>
<organism evidence="11 12">
    <name type="scientific">Ostreococcus lucimarinus (strain CCE9901)</name>
    <dbReference type="NCBI Taxonomy" id="436017"/>
    <lineage>
        <taxon>Eukaryota</taxon>
        <taxon>Viridiplantae</taxon>
        <taxon>Chlorophyta</taxon>
        <taxon>Mamiellophyceae</taxon>
        <taxon>Mamiellales</taxon>
        <taxon>Bathycoccaceae</taxon>
        <taxon>Ostreococcus</taxon>
    </lineage>
</organism>
<dbReference type="OMA" id="TSHTKPY"/>
<dbReference type="OrthoDB" id="432169at2759"/>
<dbReference type="InterPro" id="IPR023753">
    <property type="entry name" value="FAD/NAD-binding_dom"/>
</dbReference>
<evidence type="ECO:0000313" key="12">
    <source>
        <dbReference type="Proteomes" id="UP000001568"/>
    </source>
</evidence>
<dbReference type="Gramene" id="ABO95980">
    <property type="protein sequence ID" value="ABO95980"/>
    <property type="gene ID" value="OSTLU_15314"/>
</dbReference>
<dbReference type="AlphaFoldDB" id="A4RX36"/>
<dbReference type="Proteomes" id="UP000001568">
    <property type="component" value="Chromosome 5"/>
</dbReference>
<proteinExistence type="inferred from homology"/>
<evidence type="ECO:0000256" key="2">
    <source>
        <dbReference type="ARBA" id="ARBA00006442"/>
    </source>
</evidence>
<dbReference type="InterPro" id="IPR048618">
    <property type="entry name" value="MDHAR3-like_C"/>
</dbReference>
<dbReference type="GO" id="GO:0005739">
    <property type="term" value="C:mitochondrion"/>
    <property type="evidence" value="ECO:0007669"/>
    <property type="project" value="EnsemblPlants"/>
</dbReference>
<dbReference type="eggNOG" id="KOG1336">
    <property type="taxonomic scope" value="Eukaryota"/>
</dbReference>
<dbReference type="EC" id="1.6.5.4" evidence="7"/>
<comment type="similarity">
    <text evidence="2">Belongs to the FAD-dependent oxidoreductase family.</text>
</comment>
<dbReference type="InterPro" id="IPR036188">
    <property type="entry name" value="FAD/NAD-bd_sf"/>
</dbReference>
<comment type="cofactor">
    <cofactor evidence="1">
        <name>FAD</name>
        <dbReference type="ChEBI" id="CHEBI:57692"/>
    </cofactor>
</comment>
<dbReference type="PANTHER" id="PTHR43557">
    <property type="entry name" value="APOPTOSIS-INDUCING FACTOR 1"/>
    <property type="match status" value="1"/>
</dbReference>
<evidence type="ECO:0000256" key="3">
    <source>
        <dbReference type="ARBA" id="ARBA00022630"/>
    </source>
</evidence>
<evidence type="ECO:0000256" key="8">
    <source>
        <dbReference type="SAM" id="MobiDB-lite"/>
    </source>
</evidence>
<dbReference type="InterPro" id="IPR016156">
    <property type="entry name" value="FAD/NAD-linked_Rdtase_dimer_sf"/>
</dbReference>
<sequence length="456" mass="48095">MSKPTTSRSPRPAHAASDRSSMSRSIVVVGGGNAAGYLVRALVSADPTLGARTLVIGAEDVAPYERPALTKGFLHKESPPRLPGFHTCVGGGGERQTPEWYEQHGVELRLNTTVTAADFKSRTVTTSAGESIGYETLVLATGCGVIRLPEAIGGTLPGVHYVRNNADGLALVEAMDKATKAVVVGGGYVGLEVAASCATRGLKPEVVMMEPHVMARLWNADIAQHYERLYETRGTTFHRSSKLKAILADADGKARGIELESGAVIDADLVVVGVGATAPVPFTGLDAPEGRVGGIKVDSRFRASGADVAPGSVYAIGDIAAFPLKLADNEIVRMEHVKHARDSATLVGNIIAGKSDDEYDYTPFFYSRVFEHPGTERAVNWVFHGLQRGEIITIGNLDPTLAAFWIDDGKCVGIMLESGAPERVAALAAAVRARKSVDVSALRACASVDDALALVL</sequence>
<dbReference type="PRINTS" id="PR00368">
    <property type="entry name" value="FADPNR"/>
</dbReference>
<dbReference type="GO" id="GO:0009409">
    <property type="term" value="P:response to cold"/>
    <property type="evidence" value="ECO:0007669"/>
    <property type="project" value="EnsemblPlants"/>
</dbReference>
<evidence type="ECO:0000256" key="7">
    <source>
        <dbReference type="ARBA" id="ARBA00038920"/>
    </source>
</evidence>
<evidence type="ECO:0000259" key="9">
    <source>
        <dbReference type="Pfam" id="PF07992"/>
    </source>
</evidence>
<dbReference type="PANTHER" id="PTHR43557:SF6">
    <property type="entry name" value="MONODEHYDROASCORBATE REDUCTASE, CHLOROPLASTIC_MITOCHONDRIAL"/>
    <property type="match status" value="1"/>
</dbReference>
<accession>A4RX36</accession>
<dbReference type="PRINTS" id="PR00411">
    <property type="entry name" value="PNDRDTASEI"/>
</dbReference>
<keyword evidence="12" id="KW-1185">Reference proteome</keyword>
<keyword evidence="5" id="KW-0560">Oxidoreductase</keyword>
<keyword evidence="3" id="KW-0285">Flavoprotein</keyword>
<dbReference type="KEGG" id="olu:OSTLU_15314"/>
<feature type="region of interest" description="Disordered" evidence="8">
    <location>
        <begin position="1"/>
        <end position="23"/>
    </location>
</feature>
<keyword evidence="4" id="KW-0274">FAD</keyword>
<dbReference type="RefSeq" id="XP_001417687.1">
    <property type="nucleotide sequence ID" value="XM_001417650.1"/>
</dbReference>
<evidence type="ECO:0000313" key="11">
    <source>
        <dbReference type="EMBL" id="ABO95980.1"/>
    </source>
</evidence>
<feature type="domain" description="Monodehydroascorbate reductase 3-like C-terminal" evidence="10">
    <location>
        <begin position="363"/>
        <end position="438"/>
    </location>
</feature>
<dbReference type="GO" id="GO:0016656">
    <property type="term" value="F:monodehydroascorbate reductase (NADH) activity"/>
    <property type="evidence" value="ECO:0007669"/>
    <property type="project" value="UniProtKB-EC"/>
</dbReference>
<feature type="domain" description="FAD/NAD(P)-binding" evidence="9">
    <location>
        <begin position="25"/>
        <end position="343"/>
    </location>
</feature>
<evidence type="ECO:0000256" key="4">
    <source>
        <dbReference type="ARBA" id="ARBA00022827"/>
    </source>
</evidence>
<dbReference type="GO" id="GO:0010319">
    <property type="term" value="C:stromule"/>
    <property type="evidence" value="ECO:0007669"/>
    <property type="project" value="EnsemblPlants"/>
</dbReference>
<protein>
    <recommendedName>
        <fullName evidence="7">monodehydroascorbate reductase (NADH)</fullName>
        <ecNumber evidence="7">1.6.5.4</ecNumber>
    </recommendedName>
</protein>
<evidence type="ECO:0000256" key="1">
    <source>
        <dbReference type="ARBA" id="ARBA00001974"/>
    </source>
</evidence>
<evidence type="ECO:0000259" key="10">
    <source>
        <dbReference type="Pfam" id="PF21791"/>
    </source>
</evidence>
<name>A4RX36_OSTLU</name>
<dbReference type="GeneID" id="5001688"/>
<dbReference type="Pfam" id="PF21791">
    <property type="entry name" value="MDHAR3-like_C"/>
    <property type="match status" value="1"/>
</dbReference>
<keyword evidence="6" id="KW-0520">NAD</keyword>
<gene>
    <name evidence="11" type="ORF">OSTLU_15314</name>
</gene>
<dbReference type="InterPro" id="IPR050446">
    <property type="entry name" value="FAD-oxidoreductase/Apoptosis"/>
</dbReference>
<evidence type="ECO:0000256" key="6">
    <source>
        <dbReference type="ARBA" id="ARBA00023027"/>
    </source>
</evidence>
<dbReference type="Gene3D" id="3.30.390.30">
    <property type="match status" value="1"/>
</dbReference>
<evidence type="ECO:0000256" key="5">
    <source>
        <dbReference type="ARBA" id="ARBA00023002"/>
    </source>
</evidence>
<dbReference type="SUPFAM" id="SSF51905">
    <property type="entry name" value="FAD/NAD(P)-binding domain"/>
    <property type="match status" value="2"/>
</dbReference>